<name>A0A9N8E2V3_9STRA</name>
<feature type="chain" id="PRO_5040335955" evidence="1">
    <location>
        <begin position="27"/>
        <end position="147"/>
    </location>
</feature>
<comment type="caution">
    <text evidence="2">The sequence shown here is derived from an EMBL/GenBank/DDBJ whole genome shotgun (WGS) entry which is preliminary data.</text>
</comment>
<feature type="signal peptide" evidence="1">
    <location>
        <begin position="1"/>
        <end position="26"/>
    </location>
</feature>
<evidence type="ECO:0000256" key="1">
    <source>
        <dbReference type="SAM" id="SignalP"/>
    </source>
</evidence>
<accession>A0A9N8E2V3</accession>
<organism evidence="2 3">
    <name type="scientific">Seminavis robusta</name>
    <dbReference type="NCBI Taxonomy" id="568900"/>
    <lineage>
        <taxon>Eukaryota</taxon>
        <taxon>Sar</taxon>
        <taxon>Stramenopiles</taxon>
        <taxon>Ochrophyta</taxon>
        <taxon>Bacillariophyta</taxon>
        <taxon>Bacillariophyceae</taxon>
        <taxon>Bacillariophycidae</taxon>
        <taxon>Naviculales</taxon>
        <taxon>Naviculaceae</taxon>
        <taxon>Seminavis</taxon>
    </lineage>
</organism>
<sequence>MTSVSLVKFNMLMFLVLAVVTPEVVSRHGAAAGGGDVCDEDTNCKTSPIVKDPIACPFSAGDGEVVQEVGCWVHNCLECDASTGGCPALGVVNAACYDVQYCFDHDNELCLHLSEEVCELLPQFCSYPAEELQVAFLEALQVKGLEL</sequence>
<gene>
    <name evidence="2" type="ORF">SEMRO_561_G166820.1</name>
</gene>
<proteinExistence type="predicted"/>
<keyword evidence="3" id="KW-1185">Reference proteome</keyword>
<dbReference type="AlphaFoldDB" id="A0A9N8E2V3"/>
<keyword evidence="1" id="KW-0732">Signal</keyword>
<dbReference type="EMBL" id="CAICTM010000560">
    <property type="protein sequence ID" value="CAB9512910.1"/>
    <property type="molecule type" value="Genomic_DNA"/>
</dbReference>
<evidence type="ECO:0000313" key="3">
    <source>
        <dbReference type="Proteomes" id="UP001153069"/>
    </source>
</evidence>
<protein>
    <submittedName>
        <fullName evidence="2">Uncharacterized protein</fullName>
    </submittedName>
</protein>
<evidence type="ECO:0000313" key="2">
    <source>
        <dbReference type="EMBL" id="CAB9512910.1"/>
    </source>
</evidence>
<dbReference type="Proteomes" id="UP001153069">
    <property type="component" value="Unassembled WGS sequence"/>
</dbReference>
<reference evidence="2" key="1">
    <citation type="submission" date="2020-06" db="EMBL/GenBank/DDBJ databases">
        <authorList>
            <consortium name="Plant Systems Biology data submission"/>
        </authorList>
    </citation>
    <scope>NUCLEOTIDE SEQUENCE</scope>
    <source>
        <strain evidence="2">D6</strain>
    </source>
</reference>